<dbReference type="GO" id="GO:0005886">
    <property type="term" value="C:plasma membrane"/>
    <property type="evidence" value="ECO:0007669"/>
    <property type="project" value="TreeGrafter"/>
</dbReference>
<dbReference type="Pfam" id="PF03600">
    <property type="entry name" value="CitMHS"/>
    <property type="match status" value="1"/>
</dbReference>
<evidence type="ECO:0000259" key="8">
    <source>
        <dbReference type="PROSITE" id="PS51202"/>
    </source>
</evidence>
<keyword evidence="3 7" id="KW-0812">Transmembrane</keyword>
<dbReference type="Gene3D" id="3.30.70.1450">
    <property type="entry name" value="Regulator of K+ conductance, C-terminal domain"/>
    <property type="match status" value="2"/>
</dbReference>
<dbReference type="InterPro" id="IPR051679">
    <property type="entry name" value="DASS-Related_Transporters"/>
</dbReference>
<evidence type="ECO:0000256" key="6">
    <source>
        <dbReference type="ARBA" id="ARBA00023136"/>
    </source>
</evidence>
<evidence type="ECO:0000256" key="7">
    <source>
        <dbReference type="SAM" id="Phobius"/>
    </source>
</evidence>
<evidence type="ECO:0000256" key="4">
    <source>
        <dbReference type="ARBA" id="ARBA00022737"/>
    </source>
</evidence>
<dbReference type="GO" id="GO:0008324">
    <property type="term" value="F:monoatomic cation transmembrane transporter activity"/>
    <property type="evidence" value="ECO:0007669"/>
    <property type="project" value="InterPro"/>
</dbReference>
<feature type="transmembrane region" description="Helical" evidence="7">
    <location>
        <begin position="472"/>
        <end position="490"/>
    </location>
</feature>
<feature type="transmembrane region" description="Helical" evidence="7">
    <location>
        <begin position="89"/>
        <end position="111"/>
    </location>
</feature>
<evidence type="ECO:0000256" key="3">
    <source>
        <dbReference type="ARBA" id="ARBA00022692"/>
    </source>
</evidence>
<evidence type="ECO:0000256" key="5">
    <source>
        <dbReference type="ARBA" id="ARBA00022989"/>
    </source>
</evidence>
<feature type="domain" description="RCK C-terminal" evidence="8">
    <location>
        <begin position="325"/>
        <end position="409"/>
    </location>
</feature>
<organism evidence="9 10">
    <name type="scientific">Roseivivax jejudonensis</name>
    <dbReference type="NCBI Taxonomy" id="1529041"/>
    <lineage>
        <taxon>Bacteria</taxon>
        <taxon>Pseudomonadati</taxon>
        <taxon>Pseudomonadota</taxon>
        <taxon>Alphaproteobacteria</taxon>
        <taxon>Rhodobacterales</taxon>
        <taxon>Roseobacteraceae</taxon>
        <taxon>Roseivivax</taxon>
    </lineage>
</organism>
<dbReference type="Pfam" id="PF02080">
    <property type="entry name" value="TrkA_C"/>
    <property type="match status" value="2"/>
</dbReference>
<dbReference type="SUPFAM" id="SSF116726">
    <property type="entry name" value="TrkA C-terminal domain-like"/>
    <property type="match status" value="2"/>
</dbReference>
<dbReference type="AlphaFoldDB" id="A0A1X6ZGY9"/>
<protein>
    <submittedName>
        <fullName evidence="9">Citrate transporter</fullName>
    </submittedName>
</protein>
<keyword evidence="4" id="KW-0677">Repeat</keyword>
<feature type="transmembrane region" description="Helical" evidence="7">
    <location>
        <begin position="35"/>
        <end position="53"/>
    </location>
</feature>
<keyword evidence="10" id="KW-1185">Reference proteome</keyword>
<dbReference type="InterPro" id="IPR031312">
    <property type="entry name" value="Na/sul_symport_CS"/>
</dbReference>
<feature type="transmembrane region" description="Helical" evidence="7">
    <location>
        <begin position="502"/>
        <end position="523"/>
    </location>
</feature>
<feature type="transmembrane region" description="Helical" evidence="7">
    <location>
        <begin position="529"/>
        <end position="550"/>
    </location>
</feature>
<dbReference type="EMBL" id="FWFK01000004">
    <property type="protein sequence ID" value="SLN50688.1"/>
    <property type="molecule type" value="Genomic_DNA"/>
</dbReference>
<feature type="transmembrane region" description="Helical" evidence="7">
    <location>
        <begin position="213"/>
        <end position="233"/>
    </location>
</feature>
<evidence type="ECO:0000256" key="2">
    <source>
        <dbReference type="ARBA" id="ARBA00022448"/>
    </source>
</evidence>
<feature type="transmembrane region" description="Helical" evidence="7">
    <location>
        <begin position="427"/>
        <end position="460"/>
    </location>
</feature>
<feature type="transmembrane region" description="Helical" evidence="7">
    <location>
        <begin position="174"/>
        <end position="193"/>
    </location>
</feature>
<dbReference type="PROSITE" id="PS01271">
    <property type="entry name" value="NA_SULFATE"/>
    <property type="match status" value="1"/>
</dbReference>
<feature type="transmembrane region" description="Helical" evidence="7">
    <location>
        <begin position="557"/>
        <end position="575"/>
    </location>
</feature>
<dbReference type="GO" id="GO:0006813">
    <property type="term" value="P:potassium ion transport"/>
    <property type="evidence" value="ECO:0007669"/>
    <property type="project" value="InterPro"/>
</dbReference>
<evidence type="ECO:0000313" key="10">
    <source>
        <dbReference type="Proteomes" id="UP000193570"/>
    </source>
</evidence>
<feature type="transmembrane region" description="Helical" evidence="7">
    <location>
        <begin position="595"/>
        <end position="615"/>
    </location>
</feature>
<feature type="transmembrane region" description="Helical" evidence="7">
    <location>
        <begin position="60"/>
        <end position="77"/>
    </location>
</feature>
<dbReference type="Proteomes" id="UP000193570">
    <property type="component" value="Unassembled WGS sequence"/>
</dbReference>
<evidence type="ECO:0000313" key="9">
    <source>
        <dbReference type="EMBL" id="SLN50688.1"/>
    </source>
</evidence>
<dbReference type="PANTHER" id="PTHR43652">
    <property type="entry name" value="BASIC AMINO ACID ANTIPORTER YFCC-RELATED"/>
    <property type="match status" value="1"/>
</dbReference>
<reference evidence="9 10" key="1">
    <citation type="submission" date="2017-03" db="EMBL/GenBank/DDBJ databases">
        <authorList>
            <person name="Afonso C.L."/>
            <person name="Miller P.J."/>
            <person name="Scott M.A."/>
            <person name="Spackman E."/>
            <person name="Goraichik I."/>
            <person name="Dimitrov K.M."/>
            <person name="Suarez D.L."/>
            <person name="Swayne D.E."/>
        </authorList>
    </citation>
    <scope>NUCLEOTIDE SEQUENCE [LARGE SCALE GENOMIC DNA]</scope>
    <source>
        <strain evidence="9 10">CECT 8625</strain>
    </source>
</reference>
<dbReference type="PROSITE" id="PS51202">
    <property type="entry name" value="RCK_C"/>
    <property type="match status" value="2"/>
</dbReference>
<dbReference type="PANTHER" id="PTHR43652:SF2">
    <property type="entry name" value="BASIC AMINO ACID ANTIPORTER YFCC-RELATED"/>
    <property type="match status" value="1"/>
</dbReference>
<accession>A0A1X6ZGY9</accession>
<dbReference type="InterPro" id="IPR004680">
    <property type="entry name" value="Cit_transptr-like_dom"/>
</dbReference>
<evidence type="ECO:0000256" key="1">
    <source>
        <dbReference type="ARBA" id="ARBA00004141"/>
    </source>
</evidence>
<feature type="domain" description="RCK C-terminal" evidence="8">
    <location>
        <begin position="240"/>
        <end position="324"/>
    </location>
</feature>
<keyword evidence="5 7" id="KW-1133">Transmembrane helix</keyword>
<proteinExistence type="predicted"/>
<gene>
    <name evidence="9" type="ORF">ROJ8625_02512</name>
</gene>
<sequence>MCRADAFDKMAAGLGPGKCGGVTGSMEFLNLGQTAEAYVTLGVIAVMFALFVSEFYPTEVVAIGGVAVLLATGVLPYEAGLEVLANPAPWTIAAMFLVMGALVRTGALEAVTSVAQSGAQKRPRTAMAGIMGLVVVASAFMNNTPVVVVMLPIFVQLSKVLGVTPSKLLIPLSYAAILGGMTTLIGTSTNLLVDGVARTRGLEPFTIFEVTPLALVLVVCGLGYLMLFGRWLLPARTSMAGTLSDRSKMKFFTEAVIPPDSNLIGRDVLSVQLFKRDGVRLVDVVRGDESLRRELEGVQLQVGDRVVLRTQMTELLSLQSNKSLRRVDQVSAVETTTVEVLITPGCKMIGRSLGALRLRRRYGVYPLAVHRRNQNIGRQLDELVVRVGDTLLLEGAPADIKRLAEEMNLVDVSQPSARAFRRGHAPIAVLALAGIVILSTLGVAPILALAVMAVAVVLFARCIDADEAFTFVEGQLLALIFAMLAIGAALESSGAVELIVQAVVPFFDGLNGFFVVGAVFLLTSTLTELVSNNAVAVVVTPIAISLGEALGVDPRPLVVAVMVAASCSFATPIGYQTNTLVYGPGGYGFTDFLRVGIPLNLLVGVVSTLMIPLIWPL</sequence>
<name>A0A1X6ZGY9_9RHOB</name>
<dbReference type="InterPro" id="IPR006037">
    <property type="entry name" value="RCK_C"/>
</dbReference>
<keyword evidence="2" id="KW-0813">Transport</keyword>
<keyword evidence="6 7" id="KW-0472">Membrane</keyword>
<dbReference type="InterPro" id="IPR036721">
    <property type="entry name" value="RCK_C_sf"/>
</dbReference>
<comment type="subcellular location">
    <subcellularLocation>
        <location evidence="1">Membrane</location>
        <topology evidence="1">Multi-pass membrane protein</topology>
    </subcellularLocation>
</comment>